<gene>
    <name evidence="1" type="ORF">S03H2_33009</name>
</gene>
<dbReference type="AlphaFoldDB" id="X1GQC9"/>
<dbReference type="EMBL" id="BARU01020080">
    <property type="protein sequence ID" value="GAH60081.1"/>
    <property type="molecule type" value="Genomic_DNA"/>
</dbReference>
<organism evidence="1">
    <name type="scientific">marine sediment metagenome</name>
    <dbReference type="NCBI Taxonomy" id="412755"/>
    <lineage>
        <taxon>unclassified sequences</taxon>
        <taxon>metagenomes</taxon>
        <taxon>ecological metagenomes</taxon>
    </lineage>
</organism>
<reference evidence="1" key="1">
    <citation type="journal article" date="2014" name="Front. Microbiol.">
        <title>High frequency of phylogenetically diverse reductive dehalogenase-homologous genes in deep subseafloor sedimentary metagenomes.</title>
        <authorList>
            <person name="Kawai M."/>
            <person name="Futagami T."/>
            <person name="Toyoda A."/>
            <person name="Takaki Y."/>
            <person name="Nishi S."/>
            <person name="Hori S."/>
            <person name="Arai W."/>
            <person name="Tsubouchi T."/>
            <person name="Morono Y."/>
            <person name="Uchiyama I."/>
            <person name="Ito T."/>
            <person name="Fujiyama A."/>
            <person name="Inagaki F."/>
            <person name="Takami H."/>
        </authorList>
    </citation>
    <scope>NUCLEOTIDE SEQUENCE</scope>
    <source>
        <strain evidence="1">Expedition CK06-06</strain>
    </source>
</reference>
<proteinExistence type="predicted"/>
<sequence length="152" mass="17904">RIYKRKGLNCGYDVKQTPDSGYVIIGTTTHIRSYPKYIPQFVRELRLKYSLVEDILYHMKTIIRTQIYILKVDGEGNELWKQELFGTGSMDPDEDCLHENHCYFFIQNTMDGGYIVVGKSSLHGFRDIDFYRYSFLQSHCPLDRLLLLIYIS</sequence>
<comment type="caution">
    <text evidence="1">The sequence shown here is derived from an EMBL/GenBank/DDBJ whole genome shotgun (WGS) entry which is preliminary data.</text>
</comment>
<feature type="non-terminal residue" evidence="1">
    <location>
        <position position="1"/>
    </location>
</feature>
<evidence type="ECO:0000313" key="1">
    <source>
        <dbReference type="EMBL" id="GAH60081.1"/>
    </source>
</evidence>
<protein>
    <submittedName>
        <fullName evidence="1">Uncharacterized protein</fullName>
    </submittedName>
</protein>
<name>X1GQC9_9ZZZZ</name>
<accession>X1GQC9</accession>